<dbReference type="GO" id="GO:0008236">
    <property type="term" value="F:serine-type peptidase activity"/>
    <property type="evidence" value="ECO:0007669"/>
    <property type="project" value="InterPro"/>
</dbReference>
<accession>A0A832DER9</accession>
<gene>
    <name evidence="2" type="ORF">ENS56_02205</name>
</gene>
<dbReference type="EMBL" id="DSVI01000004">
    <property type="protein sequence ID" value="HGT46828.1"/>
    <property type="molecule type" value="Genomic_DNA"/>
</dbReference>
<evidence type="ECO:0000259" key="1">
    <source>
        <dbReference type="Pfam" id="PF00326"/>
    </source>
</evidence>
<proteinExistence type="predicted"/>
<dbReference type="Pfam" id="PF00326">
    <property type="entry name" value="Peptidase_S9"/>
    <property type="match status" value="1"/>
</dbReference>
<keyword evidence="2" id="KW-0378">Hydrolase</keyword>
<comment type="caution">
    <text evidence="2">The sequence shown here is derived from an EMBL/GenBank/DDBJ whole genome shotgun (WGS) entry which is preliminary data.</text>
</comment>
<protein>
    <submittedName>
        <fullName evidence="2">Alpha/beta hydrolase</fullName>
    </submittedName>
</protein>
<feature type="domain" description="Peptidase S9 prolyl oligopeptidase catalytic" evidence="1">
    <location>
        <begin position="51"/>
        <end position="276"/>
    </location>
</feature>
<organism evidence="2">
    <name type="scientific">Ignavibacterium album</name>
    <dbReference type="NCBI Taxonomy" id="591197"/>
    <lineage>
        <taxon>Bacteria</taxon>
        <taxon>Pseudomonadati</taxon>
        <taxon>Ignavibacteriota</taxon>
        <taxon>Ignavibacteria</taxon>
        <taxon>Ignavibacteriales</taxon>
        <taxon>Ignavibacteriaceae</taxon>
        <taxon>Ignavibacterium</taxon>
    </lineage>
</organism>
<dbReference type="InterPro" id="IPR001375">
    <property type="entry name" value="Peptidase_S9_cat"/>
</dbReference>
<reference evidence="2" key="1">
    <citation type="journal article" date="2020" name="mSystems">
        <title>Genome- and Community-Level Interaction Insights into Carbon Utilization and Element Cycling Functions of Hydrothermarchaeota in Hydrothermal Sediment.</title>
        <authorList>
            <person name="Zhou Z."/>
            <person name="Liu Y."/>
            <person name="Xu W."/>
            <person name="Pan J."/>
            <person name="Luo Z.H."/>
            <person name="Li M."/>
        </authorList>
    </citation>
    <scope>NUCLEOTIDE SEQUENCE [LARGE SCALE GENOMIC DNA]</scope>
    <source>
        <strain evidence="2">SpSt-500</strain>
    </source>
</reference>
<dbReference type="PANTHER" id="PTHR42886:SF29">
    <property type="entry name" value="PUMMELIG, ISOFORM A"/>
    <property type="match status" value="1"/>
</dbReference>
<dbReference type="InterPro" id="IPR029058">
    <property type="entry name" value="AB_hydrolase_fold"/>
</dbReference>
<name>A0A832DER9_9BACT</name>
<dbReference type="PANTHER" id="PTHR42886">
    <property type="entry name" value="RE40534P-RELATED"/>
    <property type="match status" value="1"/>
</dbReference>
<evidence type="ECO:0000313" key="2">
    <source>
        <dbReference type="EMBL" id="HGT46828.1"/>
    </source>
</evidence>
<dbReference type="SUPFAM" id="SSF53474">
    <property type="entry name" value="alpha/beta-Hydrolases"/>
    <property type="match status" value="1"/>
</dbReference>
<sequence length="278" mass="31833">MREEFSFFTRLGNKIRYSVYFGNEKISKPCLIFVHGFKGFKDWGFWPYAAEFFAKNGFIVISFNFSHNGVGDSLTEFEELDKFAENTISLEVDELDEIINSVKSGKLVNQNCSSIGIIGHSRGGAVSILASAKNENVNALVVWASVAKLDRYTERQKKEWKERGFIEVFNSRTQQMMRLNVSLLYDIEQNKNSTLNIESAVKKLNRPFLIVHGEQDLTVPVEEGKLLFEFADKEKTELEIIPAAGHTFDIVHPFESSNAKFDKVLNRTLDFFKKNLFN</sequence>
<dbReference type="Gene3D" id="3.40.50.1820">
    <property type="entry name" value="alpha/beta hydrolase"/>
    <property type="match status" value="1"/>
</dbReference>
<dbReference type="GO" id="GO:0006508">
    <property type="term" value="P:proteolysis"/>
    <property type="evidence" value="ECO:0007669"/>
    <property type="project" value="InterPro"/>
</dbReference>
<dbReference type="AlphaFoldDB" id="A0A832DER9"/>